<dbReference type="PANTHER" id="PTHR11803">
    <property type="entry name" value="2-IMINOBUTANOATE/2-IMINOPROPANOATE DEAMINASE RIDA"/>
    <property type="match status" value="1"/>
</dbReference>
<dbReference type="InterPro" id="IPR006175">
    <property type="entry name" value="YjgF/YER057c/UK114"/>
</dbReference>
<dbReference type="PANTHER" id="PTHR11803:SF48">
    <property type="entry name" value="2-AMINOMUCONATE DEAMINASE"/>
    <property type="match status" value="1"/>
</dbReference>
<dbReference type="CDD" id="cd00448">
    <property type="entry name" value="YjgF_YER057c_UK114_family"/>
    <property type="match status" value="1"/>
</dbReference>
<evidence type="ECO:0000256" key="1">
    <source>
        <dbReference type="SAM" id="MobiDB-lite"/>
    </source>
</evidence>
<proteinExistence type="predicted"/>
<evidence type="ECO:0000313" key="2">
    <source>
        <dbReference type="EMBL" id="MBU3867224.1"/>
    </source>
</evidence>
<gene>
    <name evidence="2" type="ORF">KN815_25155</name>
</gene>
<organism evidence="2 3">
    <name type="scientific">Streptomyces niphimycinicus</name>
    <dbReference type="NCBI Taxonomy" id="2842201"/>
    <lineage>
        <taxon>Bacteria</taxon>
        <taxon>Bacillati</taxon>
        <taxon>Actinomycetota</taxon>
        <taxon>Actinomycetes</taxon>
        <taxon>Kitasatosporales</taxon>
        <taxon>Streptomycetaceae</taxon>
        <taxon>Streptomyces</taxon>
    </lineage>
</organism>
<protein>
    <submittedName>
        <fullName evidence="2">RidA family protein</fullName>
    </submittedName>
</protein>
<feature type="region of interest" description="Disordered" evidence="1">
    <location>
        <begin position="1"/>
        <end position="20"/>
    </location>
</feature>
<comment type="caution">
    <text evidence="2">The sequence shown here is derived from an EMBL/GenBank/DDBJ whole genome shotgun (WGS) entry which is preliminary data.</text>
</comment>
<evidence type="ECO:0000313" key="3">
    <source>
        <dbReference type="Proteomes" id="UP000720508"/>
    </source>
</evidence>
<dbReference type="Proteomes" id="UP000720508">
    <property type="component" value="Unassembled WGS sequence"/>
</dbReference>
<reference evidence="2 3" key="1">
    <citation type="submission" date="2021-06" db="EMBL/GenBank/DDBJ databases">
        <authorList>
            <person name="Pan X."/>
        </authorList>
    </citation>
    <scope>NUCLEOTIDE SEQUENCE [LARGE SCALE GENOMIC DNA]</scope>
    <source>
        <strain evidence="2 3">4503</strain>
    </source>
</reference>
<keyword evidence="3" id="KW-1185">Reference proteome</keyword>
<dbReference type="Pfam" id="PF01042">
    <property type="entry name" value="Ribonuc_L-PSP"/>
    <property type="match status" value="1"/>
</dbReference>
<feature type="compositionally biased region" description="Polar residues" evidence="1">
    <location>
        <begin position="1"/>
        <end position="12"/>
    </location>
</feature>
<dbReference type="RefSeq" id="WP_216344197.1">
    <property type="nucleotide sequence ID" value="NZ_JAHLEM010000289.1"/>
</dbReference>
<sequence length="149" mass="16206">MSEQHTVSTGAITVNGKARPRGRFPHLRRAGDFVYVSGTSSRRPDNSFVGVEVDELGTTRLDIAAQTRAVIENIGDLLEAAGGSLADVVSVTTYLVNMNDFGGYNEVYAEFFDENGPTRTTVAVHQLPHPHLLIEISCVAYLPRTRTEG</sequence>
<dbReference type="EMBL" id="JAHLEM010000289">
    <property type="protein sequence ID" value="MBU3867224.1"/>
    <property type="molecule type" value="Genomic_DNA"/>
</dbReference>
<name>A0ABS6CK59_9ACTN</name>
<accession>A0ABS6CK59</accession>